<evidence type="ECO:0000313" key="3">
    <source>
        <dbReference type="Proteomes" id="UP000005555"/>
    </source>
</evidence>
<dbReference type="Gene3D" id="1.20.1640.10">
    <property type="entry name" value="Multidrug efflux transporter AcrB transmembrane domain"/>
    <property type="match status" value="2"/>
</dbReference>
<dbReference type="Gene3D" id="3.30.70.1430">
    <property type="entry name" value="Multidrug efflux transporter AcrB pore domain"/>
    <property type="match status" value="2"/>
</dbReference>
<keyword evidence="1" id="KW-0472">Membrane</keyword>
<dbReference type="AlphaFoldDB" id="Q1YSR4"/>
<feature type="transmembrane region" description="Helical" evidence="1">
    <location>
        <begin position="1006"/>
        <end position="1031"/>
    </location>
</feature>
<dbReference type="SUPFAM" id="SSF82693">
    <property type="entry name" value="Multidrug efflux transporter AcrB pore domain, PN1, PN2, PC1 and PC2 subdomains"/>
    <property type="match status" value="2"/>
</dbReference>
<dbReference type="PANTHER" id="PTHR32063:SF0">
    <property type="entry name" value="SWARMING MOTILITY PROTEIN SWRC"/>
    <property type="match status" value="1"/>
</dbReference>
<dbReference type="HOGENOM" id="CLU_002755_1_2_6"/>
<dbReference type="Gene3D" id="3.30.2090.10">
    <property type="entry name" value="Multidrug efflux transporter AcrB TolC docking domain, DN and DC subdomains"/>
    <property type="match status" value="2"/>
</dbReference>
<dbReference type="Gene3D" id="3.30.70.1440">
    <property type="entry name" value="Multidrug efflux transporter AcrB pore domain"/>
    <property type="match status" value="1"/>
</dbReference>
<feature type="transmembrane region" description="Helical" evidence="1">
    <location>
        <begin position="332"/>
        <end position="351"/>
    </location>
</feature>
<feature type="transmembrane region" description="Helical" evidence="1">
    <location>
        <begin position="966"/>
        <end position="986"/>
    </location>
</feature>
<evidence type="ECO:0000256" key="1">
    <source>
        <dbReference type="SAM" id="Phobius"/>
    </source>
</evidence>
<keyword evidence="3" id="KW-1185">Reference proteome</keyword>
<dbReference type="InterPro" id="IPR001036">
    <property type="entry name" value="Acrflvin-R"/>
</dbReference>
<dbReference type="PANTHER" id="PTHR32063">
    <property type="match status" value="1"/>
</dbReference>
<proteinExistence type="predicted"/>
<feature type="transmembrane region" description="Helical" evidence="1">
    <location>
        <begin position="383"/>
        <end position="407"/>
    </location>
</feature>
<protein>
    <submittedName>
        <fullName evidence="2">AcrB/AcrD/AcrF family protein</fullName>
    </submittedName>
</protein>
<reference evidence="2 3" key="1">
    <citation type="submission" date="2006-03" db="EMBL/GenBank/DDBJ databases">
        <authorList>
            <person name="Giovannoni S.J."/>
            <person name="Cho J.-C."/>
            <person name="Ferriera S."/>
            <person name="Johnson J."/>
            <person name="Kravitz S."/>
            <person name="Halpern A."/>
            <person name="Remington K."/>
            <person name="Beeson K."/>
            <person name="Tran B."/>
            <person name="Rogers Y.-H."/>
            <person name="Friedman R."/>
            <person name="Venter J.C."/>
        </authorList>
    </citation>
    <scope>NUCLEOTIDE SEQUENCE [LARGE SCALE GENOMIC DNA]</scope>
    <source>
        <strain evidence="2 3">HTCC2207</strain>
    </source>
</reference>
<feature type="transmembrane region" description="Helical" evidence="1">
    <location>
        <begin position="859"/>
        <end position="878"/>
    </location>
</feature>
<organism evidence="2 3">
    <name type="scientific">gamma proteobacterium HTCC2207</name>
    <dbReference type="NCBI Taxonomy" id="314287"/>
    <lineage>
        <taxon>Bacteria</taxon>
        <taxon>Pseudomonadati</taxon>
        <taxon>Pseudomonadota</taxon>
        <taxon>Gammaproteobacteria</taxon>
        <taxon>Cellvibrionales</taxon>
        <taxon>Porticoccaceae</taxon>
        <taxon>SAR92 clade</taxon>
    </lineage>
</organism>
<dbReference type="EMBL" id="AAPI01000003">
    <property type="protein sequence ID" value="EAS47142.1"/>
    <property type="molecule type" value="Genomic_DNA"/>
</dbReference>
<feature type="transmembrane region" description="Helical" evidence="1">
    <location>
        <begin position="911"/>
        <end position="935"/>
    </location>
</feature>
<keyword evidence="1" id="KW-0812">Transmembrane</keyword>
<dbReference type="SUPFAM" id="SSF82714">
    <property type="entry name" value="Multidrug efflux transporter AcrB TolC docking domain, DN and DC subdomains"/>
    <property type="match status" value="2"/>
</dbReference>
<dbReference type="Proteomes" id="UP000005555">
    <property type="component" value="Unassembled WGS sequence"/>
</dbReference>
<feature type="transmembrane region" description="Helical" evidence="1">
    <location>
        <begin position="358"/>
        <end position="377"/>
    </location>
</feature>
<feature type="transmembrane region" description="Helical" evidence="1">
    <location>
        <begin position="885"/>
        <end position="905"/>
    </location>
</feature>
<dbReference type="PRINTS" id="PR00702">
    <property type="entry name" value="ACRIFLAVINRP"/>
</dbReference>
<accession>Q1YSR4</accession>
<dbReference type="eggNOG" id="COG0841">
    <property type="taxonomic scope" value="Bacteria"/>
</dbReference>
<gene>
    <name evidence="2" type="ORF">GB2207_11013</name>
</gene>
<feature type="transmembrane region" description="Helical" evidence="1">
    <location>
        <begin position="524"/>
        <end position="546"/>
    </location>
</feature>
<dbReference type="GO" id="GO:0042910">
    <property type="term" value="F:xenobiotic transmembrane transporter activity"/>
    <property type="evidence" value="ECO:0007669"/>
    <property type="project" value="TreeGrafter"/>
</dbReference>
<dbReference type="InterPro" id="IPR027463">
    <property type="entry name" value="AcrB_DN_DC_subdom"/>
</dbReference>
<dbReference type="STRING" id="314287.GB2207_11013"/>
<sequence length="1052" mass="115505">MKFLNLIVDHARATLSIMLLVLFAGTMARIALPVEVNPNVTLPLVMIMVRHDGISPEDGTRLLIRPVEKELKTLDGLEEINAVAREGVIYIMTEFDISEDIDKVVSEVREAVDRAKAEFPQDTKEPIVNELSPSPEPTVVITFSGEQASEREIFRTAKFFQRKLEMLPNVLKADISGHRDEVVEAVLDPYRLEQYNITADEMLRSVRGNNLLIPAGEIDAAQGRFGIKVPALIETTDDIRKLPVRFTADGVITLGDVADVRRTFKDASGFSTINGKKTIAIDVRKRLNANAIQTVADVRAAVASYQGQFSQNIDIEYIFDSSEYAQSMVSELQGNILTAMSLVLVLVVATLGVRSGLLVGFGIPFCLLGAMIVIYLLGFSFNFMVMFGLLLSLGMLIDGAIVVVEFANTRASEGLSNREAYLIAVKRMAIPVIASTGTTLAAFLPLLFWPGVAGEFMSYLPITVFAVLGWSLTYALIFAPTLGIVISRRRGKSKKLPEDHGSEESAKNLFQPLLNFYLRTLTPIIARPAISSVVAILLLVSIFFGYGKYGAGQAFFADIENRYGVVNVRAQGNLSVEERRKITAEVEQRISSIEGIQQLYGFSEGNSVTLERDASRDKISSFLVELFPRGQRERGSLEIFAEIRQSTANMPGIYVTGKEVEGGPPVGKDIQIQISSADRELMYKTTAEIRDWIKLNVEGLRDIEDTLPLAGIQWEIVVDRPHAAMLGVNVANVGQMVQMVTNGVMLGEFRPDDADDEVEIRLRYPEQNRQLAALDELRVNTQSGPVPISSFSERVAKPRVDAIQRIDMLETVYILANTEDGYLSDNQTSAISEWLATQDIDDSIKVIFRGANEEQADSAAFLSVAFSLAMSLMLIMLVMQFNSFYQAFLILFSVVMSTAGVMLGLLISQAIFSTILTGVGIVALAGIVVNNNIVLIDSYNFLRRSDPSISAADAVFSAAKSRFRPVMLTTITTVVGLLPLANGYSVDIINRTFEAGGMVSTWWQPLASAIVNGLLLSTILTLLLTPAMLLLPEIISKRFGMRVGSNEFGENA</sequence>
<dbReference type="Gene3D" id="3.30.70.1320">
    <property type="entry name" value="Multidrug efflux transporter AcrB pore domain like"/>
    <property type="match status" value="1"/>
</dbReference>
<dbReference type="OrthoDB" id="5287122at2"/>
<name>Q1YSR4_9GAMM</name>
<dbReference type="Pfam" id="PF00873">
    <property type="entry name" value="ACR_tran"/>
    <property type="match status" value="1"/>
</dbReference>
<keyword evidence="1" id="KW-1133">Transmembrane helix</keyword>
<comment type="caution">
    <text evidence="2">The sequence shown here is derived from an EMBL/GenBank/DDBJ whole genome shotgun (WGS) entry which is preliminary data.</text>
</comment>
<dbReference type="GO" id="GO:0005886">
    <property type="term" value="C:plasma membrane"/>
    <property type="evidence" value="ECO:0007669"/>
    <property type="project" value="TreeGrafter"/>
</dbReference>
<feature type="transmembrane region" description="Helical" evidence="1">
    <location>
        <begin position="460"/>
        <end position="486"/>
    </location>
</feature>
<evidence type="ECO:0000313" key="2">
    <source>
        <dbReference type="EMBL" id="EAS47142.1"/>
    </source>
</evidence>
<feature type="transmembrane region" description="Helical" evidence="1">
    <location>
        <begin position="428"/>
        <end position="448"/>
    </location>
</feature>
<dbReference type="SUPFAM" id="SSF82866">
    <property type="entry name" value="Multidrug efflux transporter AcrB transmembrane domain"/>
    <property type="match status" value="2"/>
</dbReference>